<gene>
    <name evidence="2" type="ORF">GGR42_002850</name>
</gene>
<protein>
    <submittedName>
        <fullName evidence="2">Type IV secretory pathway VirB2 component (Pilin)</fullName>
    </submittedName>
</protein>
<keyword evidence="1" id="KW-0812">Transmembrane</keyword>
<dbReference type="RefSeq" id="WP_167965294.1">
    <property type="nucleotide sequence ID" value="NZ_JAATJJ010000002.1"/>
</dbReference>
<evidence type="ECO:0000256" key="1">
    <source>
        <dbReference type="SAM" id="Phobius"/>
    </source>
</evidence>
<dbReference type="EMBL" id="JAATJJ010000002">
    <property type="protein sequence ID" value="NJB72359.1"/>
    <property type="molecule type" value="Genomic_DNA"/>
</dbReference>
<feature type="transmembrane region" description="Helical" evidence="1">
    <location>
        <begin position="7"/>
        <end position="24"/>
    </location>
</feature>
<name>A0A846R6F7_9FLAO</name>
<keyword evidence="3" id="KW-1185">Reference proteome</keyword>
<evidence type="ECO:0000313" key="3">
    <source>
        <dbReference type="Proteomes" id="UP000590442"/>
    </source>
</evidence>
<proteinExistence type="predicted"/>
<evidence type="ECO:0000313" key="2">
    <source>
        <dbReference type="EMBL" id="NJB72359.1"/>
    </source>
</evidence>
<sequence>MKTKRAIYFILIVLGAITIGFGKAFVQKEYAFSVGIVLLMFGIYKSSQAWSIINSDNEQGEDE</sequence>
<dbReference type="Proteomes" id="UP000590442">
    <property type="component" value="Unassembled WGS sequence"/>
</dbReference>
<feature type="transmembrane region" description="Helical" evidence="1">
    <location>
        <begin position="30"/>
        <end position="47"/>
    </location>
</feature>
<keyword evidence="1" id="KW-1133">Transmembrane helix</keyword>
<reference evidence="2 3" key="1">
    <citation type="submission" date="2020-03" db="EMBL/GenBank/DDBJ databases">
        <title>Genomic Encyclopedia of Type Strains, Phase IV (KMG-IV): sequencing the most valuable type-strain genomes for metagenomic binning, comparative biology and taxonomic classification.</title>
        <authorList>
            <person name="Goeker M."/>
        </authorList>
    </citation>
    <scope>NUCLEOTIDE SEQUENCE [LARGE SCALE GENOMIC DNA]</scope>
    <source>
        <strain evidence="2 3">DSM 29762</strain>
    </source>
</reference>
<organism evidence="2 3">
    <name type="scientific">Saonia flava</name>
    <dbReference type="NCBI Taxonomy" id="523696"/>
    <lineage>
        <taxon>Bacteria</taxon>
        <taxon>Pseudomonadati</taxon>
        <taxon>Bacteroidota</taxon>
        <taxon>Flavobacteriia</taxon>
        <taxon>Flavobacteriales</taxon>
        <taxon>Flavobacteriaceae</taxon>
        <taxon>Saonia</taxon>
    </lineage>
</organism>
<keyword evidence="1" id="KW-0472">Membrane</keyword>
<comment type="caution">
    <text evidence="2">The sequence shown here is derived from an EMBL/GenBank/DDBJ whole genome shotgun (WGS) entry which is preliminary data.</text>
</comment>
<accession>A0A846R6F7</accession>
<dbReference type="AlphaFoldDB" id="A0A846R6F7"/>